<evidence type="ECO:0000256" key="5">
    <source>
        <dbReference type="ARBA" id="ARBA00023004"/>
    </source>
</evidence>
<evidence type="ECO:0000256" key="3">
    <source>
        <dbReference type="ARBA" id="ARBA00022723"/>
    </source>
</evidence>
<evidence type="ECO:0000313" key="9">
    <source>
        <dbReference type="Proteomes" id="UP001500975"/>
    </source>
</evidence>
<name>A0ABP8IFP5_9BURK</name>
<evidence type="ECO:0000256" key="1">
    <source>
        <dbReference type="ARBA" id="ARBA00001970"/>
    </source>
</evidence>
<keyword evidence="3" id="KW-0479">Metal-binding</keyword>
<dbReference type="Proteomes" id="UP001500975">
    <property type="component" value="Unassembled WGS sequence"/>
</dbReference>
<dbReference type="InterPro" id="IPR048328">
    <property type="entry name" value="Dyp_perox_C"/>
</dbReference>
<dbReference type="PANTHER" id="PTHR30521:SF5">
    <property type="entry name" value="BLR4509 PROTEIN"/>
    <property type="match status" value="1"/>
</dbReference>
<comment type="cofactor">
    <cofactor evidence="1">
        <name>heme b</name>
        <dbReference type="ChEBI" id="CHEBI:60344"/>
    </cofactor>
</comment>
<dbReference type="EMBL" id="BAABGJ010000081">
    <property type="protein sequence ID" value="GAA4357695.1"/>
    <property type="molecule type" value="Genomic_DNA"/>
</dbReference>
<dbReference type="PROSITE" id="PS51404">
    <property type="entry name" value="DYP_PEROXIDASE"/>
    <property type="match status" value="1"/>
</dbReference>
<evidence type="ECO:0000256" key="4">
    <source>
        <dbReference type="ARBA" id="ARBA00023002"/>
    </source>
</evidence>
<dbReference type="InterPro" id="IPR006314">
    <property type="entry name" value="Dyp_peroxidase"/>
</dbReference>
<organism evidence="8 9">
    <name type="scientific">Variovorax defluvii</name>
    <dbReference type="NCBI Taxonomy" id="913761"/>
    <lineage>
        <taxon>Bacteria</taxon>
        <taxon>Pseudomonadati</taxon>
        <taxon>Pseudomonadota</taxon>
        <taxon>Betaproteobacteria</taxon>
        <taxon>Burkholderiales</taxon>
        <taxon>Comamonadaceae</taxon>
        <taxon>Variovorax</taxon>
    </lineage>
</organism>
<evidence type="ECO:0000313" key="8">
    <source>
        <dbReference type="EMBL" id="GAA4357695.1"/>
    </source>
</evidence>
<dbReference type="NCBIfam" id="TIGR01413">
    <property type="entry name" value="Dyp_perox_fam"/>
    <property type="match status" value="1"/>
</dbReference>
<dbReference type="Pfam" id="PF20628">
    <property type="entry name" value="Dyp_perox_C"/>
    <property type="match status" value="1"/>
</dbReference>
<dbReference type="RefSeq" id="WP_345541638.1">
    <property type="nucleotide sequence ID" value="NZ_BAABGJ010000081.1"/>
</dbReference>
<comment type="caution">
    <text evidence="8">The sequence shown here is derived from an EMBL/GenBank/DDBJ whole genome shotgun (WGS) entry which is preliminary data.</text>
</comment>
<protein>
    <recommendedName>
        <fullName evidence="7">Dyp-type peroxidase C-terminal domain-containing protein</fullName>
    </recommendedName>
</protein>
<reference evidence="9" key="1">
    <citation type="journal article" date="2019" name="Int. J. Syst. Evol. Microbiol.">
        <title>The Global Catalogue of Microorganisms (GCM) 10K type strain sequencing project: providing services to taxonomists for standard genome sequencing and annotation.</title>
        <authorList>
            <consortium name="The Broad Institute Genomics Platform"/>
            <consortium name="The Broad Institute Genome Sequencing Center for Infectious Disease"/>
            <person name="Wu L."/>
            <person name="Ma J."/>
        </authorList>
    </citation>
    <scope>NUCLEOTIDE SEQUENCE [LARGE SCALE GENOMIC DNA]</scope>
    <source>
        <strain evidence="9">JCM 17804</strain>
    </source>
</reference>
<accession>A0ABP8IFP5</accession>
<keyword evidence="9" id="KW-1185">Reference proteome</keyword>
<proteinExistence type="predicted"/>
<dbReference type="InterPro" id="IPR011008">
    <property type="entry name" value="Dimeric_a/b-barrel"/>
</dbReference>
<keyword evidence="2" id="KW-0575">Peroxidase</keyword>
<feature type="region of interest" description="Disordered" evidence="6">
    <location>
        <begin position="621"/>
        <end position="647"/>
    </location>
</feature>
<keyword evidence="5" id="KW-0408">Iron</keyword>
<evidence type="ECO:0000259" key="7">
    <source>
        <dbReference type="Pfam" id="PF20628"/>
    </source>
</evidence>
<sequence length="1218" mass="131880">MRTRIRGGELGGITNLAVLAPVKPGFVPGFETITYVDRLHRLLDALNEARQNLREATLYPPPFPDAIGRFGIIRSFRYVVVPPEKHAGATAGPGGYRLSLNVTFDGGWEPYMRVIYRDLGPLLDTLFCHCDHYPGSRSADFDTYCRWVRANEQSAGLLYADTTLTLSDQQYHERIERIQRETANPAEADRRIAAFAVAPLEAQVRDALAAAARDPGPAVSTSMRALKGLYRLSSLFPGDEQRILRCFTGELLHDFATLLKLGLEQSPRWKDIADAAKDELAWFKEALATTAASQPVPPKKALDPTGLQAGIVVGDDTITHGCLVLMQVVSPKAAGWLQAWPVSAHGEVPTGIRRHLAFSHAGLRALGIPAERLDALPQAFMDGMEARAGLLGDVRSNHPDYWPRPERCNEKLEVDPADRVDLNTVHVVMMLRLSDTDPAQAGAGLHPLLAAEVKQLDPTTCGLQVVAVQPMRSYREGRMSREHFGFQDGFSQPGIAGISPDLLQRDEVQPGDLCLGYPSTQGDGAWEESDNPLLFKGSFLVVRKLRQHVDRLQAALDRHFSQAGLAGETAAAKKAELLARMMGRHQDGTPLASSGGGPTRNDFDYAGDGEGLQCPFQSHARRVNPRDGRPGMPRILRRGMSYGPRGSDGASERGIVFMAYCANIAEQFETIQRWIAGGNSSGVSSSQADPFLAVPQPGEKRTFRYIDAHNRVARVDLGDAPFVTLEWGMYLFVPTVQALGRLKDFCQPITAPAITPEAPAPLPTDREGWRRLLEDTDRERSPARALWAYVRSQPGGRLPAPGYGVLIGKQEGAPGTPGVLDVLQNKKALYSVHGYGLRMQKSIGHNHLGMDKNSGHAAQSPVVNAAIDAIGEREAFEATLPLVMGALGKVLPLQQRHPDGAIRVSVDLIAMAEHVLAGLCTKWVGLPEPDDVLTKSGGSAFMVAGGRVEGSPQPPRCPGNLLSASPFVFTPHPRPQVADAGRTQGPPALRAVQDWLHSGRALGPLATKIKKGLTQAKGMKGLPPARLDEIIANSIAGVLLGFPPTVYGNFMRTMDSWVDDKTLWICQRRLADVRVEGNDSYLRAREALRGPLMATMRKRPVPEMLWRCPVVNGNIVGAEEGEAGDDERLILGIASALTDPKTPDEMMFGGSRDPASPVKTEHACPGYGMGVGVMLGLIAGLLEAGTLRPTGSPVLLMLTPRADWLARASAPPRPGATP</sequence>
<dbReference type="PANTHER" id="PTHR30521">
    <property type="entry name" value="DEFERROCHELATASE/PEROXIDASE"/>
    <property type="match status" value="1"/>
</dbReference>
<dbReference type="SUPFAM" id="SSF54909">
    <property type="entry name" value="Dimeric alpha+beta barrel"/>
    <property type="match status" value="1"/>
</dbReference>
<evidence type="ECO:0000256" key="2">
    <source>
        <dbReference type="ARBA" id="ARBA00022559"/>
    </source>
</evidence>
<feature type="domain" description="Dyp-type peroxidase C-terminal" evidence="7">
    <location>
        <begin position="580"/>
        <end position="676"/>
    </location>
</feature>
<keyword evidence="4" id="KW-0560">Oxidoreductase</keyword>
<evidence type="ECO:0000256" key="6">
    <source>
        <dbReference type="SAM" id="MobiDB-lite"/>
    </source>
</evidence>
<gene>
    <name evidence="8" type="ORF">GCM10023165_51930</name>
</gene>